<keyword evidence="2" id="KW-1185">Reference proteome</keyword>
<reference evidence="1 2" key="1">
    <citation type="journal article" date="2015" name="Genome Announc.">
        <title>Draft Genome Sequence of the Thermophile Thermus filiformis ATCC 43280, Producer of Carotenoid-(Di)glucoside-Branched Fatty Acid (Di)esters and Source of Hyperthermostable Enzymes of Biotechnological Interest.</title>
        <authorList>
            <person name="Mandelli F."/>
            <person name="Oliveira Ramires B."/>
            <person name="Couger M.B."/>
            <person name="Paixao D.A."/>
            <person name="Camilo C.M."/>
            <person name="Polikarpov I."/>
            <person name="Prade R."/>
            <person name="Riano-Pachon D.M."/>
            <person name="Squina F.M."/>
        </authorList>
    </citation>
    <scope>NUCLEOTIDE SEQUENCE [LARGE SCALE GENOMIC DNA]</scope>
    <source>
        <strain evidence="1 2">ATCC 43280</strain>
    </source>
</reference>
<dbReference type="RefSeq" id="WP_038063375.1">
    <property type="nucleotide sequence ID" value="NZ_JPSL02000031.1"/>
</dbReference>
<dbReference type="Proteomes" id="UP000030364">
    <property type="component" value="Unassembled WGS sequence"/>
</dbReference>
<proteinExistence type="predicted"/>
<protein>
    <recommendedName>
        <fullName evidence="3">DUF2007 domain-containing protein</fullName>
    </recommendedName>
</protein>
<dbReference type="OrthoDB" id="33257at2"/>
<gene>
    <name evidence="1" type="ORF">THFILI_00475</name>
</gene>
<dbReference type="EMBL" id="JPSL02000031">
    <property type="protein sequence ID" value="KGQ22239.1"/>
    <property type="molecule type" value="Genomic_DNA"/>
</dbReference>
<comment type="caution">
    <text evidence="1">The sequence shown here is derived from an EMBL/GenBank/DDBJ whole genome shotgun (WGS) entry which is preliminary data.</text>
</comment>
<evidence type="ECO:0008006" key="3">
    <source>
        <dbReference type="Google" id="ProtNLM"/>
    </source>
</evidence>
<name>A0A0A2XAP0_THEFI</name>
<accession>A0A0A2XAP0</accession>
<organism evidence="1 2">
    <name type="scientific">Thermus filiformis</name>
    <dbReference type="NCBI Taxonomy" id="276"/>
    <lineage>
        <taxon>Bacteria</taxon>
        <taxon>Thermotogati</taxon>
        <taxon>Deinococcota</taxon>
        <taxon>Deinococci</taxon>
        <taxon>Thermales</taxon>
        <taxon>Thermaceae</taxon>
        <taxon>Thermus</taxon>
    </lineage>
</organism>
<evidence type="ECO:0000313" key="1">
    <source>
        <dbReference type="EMBL" id="KGQ22239.1"/>
    </source>
</evidence>
<sequence length="77" mass="8284">MEKLIAGERYRLLGSFPRPVAEGLRARLLARGVPVHLETPFGGLPEAYLGTYTGDVSLYVPEALLGVAEAVLSEEAE</sequence>
<evidence type="ECO:0000313" key="2">
    <source>
        <dbReference type="Proteomes" id="UP000030364"/>
    </source>
</evidence>
<dbReference type="AlphaFoldDB" id="A0A0A2XAP0"/>
<dbReference type="STRING" id="276.THFILI_00475"/>
<dbReference type="PATRIC" id="fig|276.5.peg.949"/>